<accession>A0A0R3LRP0</accession>
<dbReference type="Pfam" id="PF12833">
    <property type="entry name" value="HTH_18"/>
    <property type="match status" value="1"/>
</dbReference>
<evidence type="ECO:0000313" key="6">
    <source>
        <dbReference type="Proteomes" id="UP000050863"/>
    </source>
</evidence>
<dbReference type="Gene3D" id="1.10.10.60">
    <property type="entry name" value="Homeodomain-like"/>
    <property type="match status" value="1"/>
</dbReference>
<dbReference type="EMBL" id="LLXZ01000101">
    <property type="protein sequence ID" value="KRR07638.1"/>
    <property type="molecule type" value="Genomic_DNA"/>
</dbReference>
<keyword evidence="3" id="KW-0804">Transcription</keyword>
<organism evidence="5 6">
    <name type="scientific">Bradyrhizobium jicamae</name>
    <dbReference type="NCBI Taxonomy" id="280332"/>
    <lineage>
        <taxon>Bacteria</taxon>
        <taxon>Pseudomonadati</taxon>
        <taxon>Pseudomonadota</taxon>
        <taxon>Alphaproteobacteria</taxon>
        <taxon>Hyphomicrobiales</taxon>
        <taxon>Nitrobacteraceae</taxon>
        <taxon>Bradyrhizobium</taxon>
    </lineage>
</organism>
<dbReference type="STRING" id="280332.CQ12_27825"/>
<evidence type="ECO:0000256" key="2">
    <source>
        <dbReference type="ARBA" id="ARBA00023125"/>
    </source>
</evidence>
<dbReference type="SUPFAM" id="SSF46689">
    <property type="entry name" value="Homeodomain-like"/>
    <property type="match status" value="1"/>
</dbReference>
<dbReference type="InterPro" id="IPR050204">
    <property type="entry name" value="AraC_XylS_family_regulators"/>
</dbReference>
<keyword evidence="2" id="KW-0238">DNA-binding</keyword>
<dbReference type="PANTHER" id="PTHR46796">
    <property type="entry name" value="HTH-TYPE TRANSCRIPTIONAL ACTIVATOR RHAS-RELATED"/>
    <property type="match status" value="1"/>
</dbReference>
<dbReference type="AlphaFoldDB" id="A0A0R3LRP0"/>
<evidence type="ECO:0000256" key="1">
    <source>
        <dbReference type="ARBA" id="ARBA00023015"/>
    </source>
</evidence>
<gene>
    <name evidence="5" type="ORF">CQ12_27825</name>
</gene>
<name>A0A0R3LRP0_9BRAD</name>
<keyword evidence="6" id="KW-1185">Reference proteome</keyword>
<feature type="domain" description="HTH araC/xylS-type" evidence="4">
    <location>
        <begin position="128"/>
        <end position="228"/>
    </location>
</feature>
<dbReference type="GO" id="GO:0003700">
    <property type="term" value="F:DNA-binding transcription factor activity"/>
    <property type="evidence" value="ECO:0007669"/>
    <property type="project" value="InterPro"/>
</dbReference>
<protein>
    <recommendedName>
        <fullName evidence="4">HTH araC/xylS-type domain-containing protein</fullName>
    </recommendedName>
</protein>
<reference evidence="5 6" key="1">
    <citation type="submission" date="2014-03" db="EMBL/GenBank/DDBJ databases">
        <title>Bradyrhizobium valentinum sp. nov., isolated from effective nodules of Lupinus mariae-josephae, a lupine endemic of basic-lime soils in Eastern Spain.</title>
        <authorList>
            <person name="Duran D."/>
            <person name="Rey L."/>
            <person name="Navarro A."/>
            <person name="Busquets A."/>
            <person name="Imperial J."/>
            <person name="Ruiz-Argueso T."/>
        </authorList>
    </citation>
    <scope>NUCLEOTIDE SEQUENCE [LARGE SCALE GENOMIC DNA]</scope>
    <source>
        <strain evidence="5 6">PAC68</strain>
    </source>
</reference>
<sequence length="235" mass="25185">MEEALRPGDTAFSTSVFSVDVAGVARHPNPVTCVVRGRRGPLSVVGQGQSVTGDIVIIRPGVEHHIICGEGGLSAMYLDGARWPGPGTLAERLEGRLGELALAGMKLDSGAQRELRERLDHGQDRLSRRIGAVLEDLAAEPMARMSQDELAKRLGLERTQALRLFKHSTGTTFRQFKRWTGLQHAARLIVAGARVRTAAMDAGFADTAHLTRTFKQCFGLTPSQAIAGLPTIGGG</sequence>
<evidence type="ECO:0000313" key="5">
    <source>
        <dbReference type="EMBL" id="KRR07638.1"/>
    </source>
</evidence>
<dbReference type="InterPro" id="IPR018060">
    <property type="entry name" value="HTH_AraC"/>
</dbReference>
<proteinExistence type="predicted"/>
<comment type="caution">
    <text evidence="5">The sequence shown here is derived from an EMBL/GenBank/DDBJ whole genome shotgun (WGS) entry which is preliminary data.</text>
</comment>
<dbReference type="InterPro" id="IPR009057">
    <property type="entry name" value="Homeodomain-like_sf"/>
</dbReference>
<keyword evidence="1" id="KW-0805">Transcription regulation</keyword>
<evidence type="ECO:0000256" key="3">
    <source>
        <dbReference type="ARBA" id="ARBA00023163"/>
    </source>
</evidence>
<evidence type="ECO:0000259" key="4">
    <source>
        <dbReference type="PROSITE" id="PS01124"/>
    </source>
</evidence>
<dbReference type="GO" id="GO:0043565">
    <property type="term" value="F:sequence-specific DNA binding"/>
    <property type="evidence" value="ECO:0007669"/>
    <property type="project" value="InterPro"/>
</dbReference>
<dbReference type="PROSITE" id="PS01124">
    <property type="entry name" value="HTH_ARAC_FAMILY_2"/>
    <property type="match status" value="1"/>
</dbReference>
<dbReference type="SMART" id="SM00342">
    <property type="entry name" value="HTH_ARAC"/>
    <property type="match status" value="1"/>
</dbReference>
<dbReference type="Proteomes" id="UP000050863">
    <property type="component" value="Unassembled WGS sequence"/>
</dbReference>